<keyword evidence="3" id="KW-1185">Reference proteome</keyword>
<evidence type="ECO:0000313" key="3">
    <source>
        <dbReference type="Proteomes" id="UP001287286"/>
    </source>
</evidence>
<sequence>MPVGDVALDCLASRLHLLLWVLKGKVLPSALFRCRFGTSQQGACYAPVSGQRFESPRLEAPLERPIDRLTEACPLTTWTGACTEEEKRGNKTTEAPEESEAGGAVTPLQKSTAQAGSGCVGYLYSEVGRGDWLGKEPLAGGWGAWHWLHRSVPLLAATVEDQEPAAPKTKFRTPSILAHPSRDAAHLPTQMADDPKSPATILAPDLSARYKPHTAVALASRGGCKSSSEPRSTGRAPHAWVQFDVAADDVGIGLGRVQSPAGNCLANSPRAVAGKRDDIWL</sequence>
<dbReference type="Proteomes" id="UP001287286">
    <property type="component" value="Unassembled WGS sequence"/>
</dbReference>
<comment type="caution">
    <text evidence="2">The sequence shown here is derived from an EMBL/GenBank/DDBJ whole genome shotgun (WGS) entry which is preliminary data.</text>
</comment>
<accession>A0ABR0CAN1</accession>
<gene>
    <name evidence="2" type="ORF">Purlil1_2372</name>
</gene>
<feature type="region of interest" description="Disordered" evidence="1">
    <location>
        <begin position="81"/>
        <end position="110"/>
    </location>
</feature>
<proteinExistence type="predicted"/>
<evidence type="ECO:0000256" key="1">
    <source>
        <dbReference type="SAM" id="MobiDB-lite"/>
    </source>
</evidence>
<protein>
    <submittedName>
        <fullName evidence="2">Uncharacterized protein</fullName>
    </submittedName>
</protein>
<name>A0ABR0CAN1_PURLI</name>
<dbReference type="EMBL" id="JAWRVI010000006">
    <property type="protein sequence ID" value="KAK4093215.1"/>
    <property type="molecule type" value="Genomic_DNA"/>
</dbReference>
<organism evidence="2 3">
    <name type="scientific">Purpureocillium lilacinum</name>
    <name type="common">Paecilomyces lilacinus</name>
    <dbReference type="NCBI Taxonomy" id="33203"/>
    <lineage>
        <taxon>Eukaryota</taxon>
        <taxon>Fungi</taxon>
        <taxon>Dikarya</taxon>
        <taxon>Ascomycota</taxon>
        <taxon>Pezizomycotina</taxon>
        <taxon>Sordariomycetes</taxon>
        <taxon>Hypocreomycetidae</taxon>
        <taxon>Hypocreales</taxon>
        <taxon>Ophiocordycipitaceae</taxon>
        <taxon>Purpureocillium</taxon>
    </lineage>
</organism>
<evidence type="ECO:0000313" key="2">
    <source>
        <dbReference type="EMBL" id="KAK4093215.1"/>
    </source>
</evidence>
<reference evidence="2 3" key="1">
    <citation type="journal article" date="2024" name="Microbiol. Resour. Announc.">
        <title>Genome annotations for the ascomycete fungi Trichoderma harzianum, Trichoderma aggressivum, and Purpureocillium lilacinum.</title>
        <authorList>
            <person name="Beijen E.P.W."/>
            <person name="Ohm R.A."/>
        </authorList>
    </citation>
    <scope>NUCLEOTIDE SEQUENCE [LARGE SCALE GENOMIC DNA]</scope>
    <source>
        <strain evidence="2 3">CBS 150709</strain>
    </source>
</reference>